<dbReference type="GO" id="GO:0016705">
    <property type="term" value="F:oxidoreductase activity, acting on paired donors, with incorporation or reduction of molecular oxygen"/>
    <property type="evidence" value="ECO:0007669"/>
    <property type="project" value="InterPro"/>
</dbReference>
<keyword evidence="10" id="KW-0812">Transmembrane</keyword>
<dbReference type="EMBL" id="LAFY01004294">
    <property type="protein sequence ID" value="KJX93332.1"/>
    <property type="molecule type" value="Genomic_DNA"/>
</dbReference>
<keyword evidence="10" id="KW-0472">Membrane</keyword>
<keyword evidence="6 8" id="KW-0408">Iron</keyword>
<dbReference type="PROSITE" id="PS00086">
    <property type="entry name" value="CYTOCHROME_P450"/>
    <property type="match status" value="1"/>
</dbReference>
<protein>
    <submittedName>
        <fullName evidence="11">Cytochrome p450 like protein</fullName>
    </submittedName>
</protein>
<dbReference type="GO" id="GO:0004497">
    <property type="term" value="F:monooxygenase activity"/>
    <property type="evidence" value="ECO:0007669"/>
    <property type="project" value="UniProtKB-KW"/>
</dbReference>
<comment type="caution">
    <text evidence="11">The sequence shown here is derived from an EMBL/GenBank/DDBJ whole genome shotgun (WGS) entry which is preliminary data.</text>
</comment>
<dbReference type="Pfam" id="PF00067">
    <property type="entry name" value="p450"/>
    <property type="match status" value="1"/>
</dbReference>
<dbReference type="CDD" id="cd11041">
    <property type="entry name" value="CYP503A1-like"/>
    <property type="match status" value="1"/>
</dbReference>
<evidence type="ECO:0000256" key="9">
    <source>
        <dbReference type="RuleBase" id="RU000461"/>
    </source>
</evidence>
<comment type="cofactor">
    <cofactor evidence="1 8">
        <name>heme</name>
        <dbReference type="ChEBI" id="CHEBI:30413"/>
    </cofactor>
</comment>
<evidence type="ECO:0000256" key="7">
    <source>
        <dbReference type="ARBA" id="ARBA00023033"/>
    </source>
</evidence>
<name>A0A0F4G8I9_9PEZI</name>
<dbReference type="Gene3D" id="1.10.630.10">
    <property type="entry name" value="Cytochrome P450"/>
    <property type="match status" value="1"/>
</dbReference>
<keyword evidence="5 9" id="KW-0560">Oxidoreductase</keyword>
<evidence type="ECO:0000256" key="4">
    <source>
        <dbReference type="ARBA" id="ARBA00022723"/>
    </source>
</evidence>
<accession>A0A0F4G8I9</accession>
<keyword evidence="12" id="KW-1185">Reference proteome</keyword>
<feature type="binding site" description="axial binding residue" evidence="8">
    <location>
        <position position="454"/>
    </location>
    <ligand>
        <name>heme</name>
        <dbReference type="ChEBI" id="CHEBI:30413"/>
    </ligand>
    <ligandPart>
        <name>Fe</name>
        <dbReference type="ChEBI" id="CHEBI:18248"/>
    </ligandPart>
</feature>
<dbReference type="STRING" id="1047168.A0A0F4G8I9"/>
<dbReference type="InterPro" id="IPR017972">
    <property type="entry name" value="Cyt_P450_CS"/>
</dbReference>
<dbReference type="InterPro" id="IPR002403">
    <property type="entry name" value="Cyt_P450_E_grp-IV"/>
</dbReference>
<evidence type="ECO:0000256" key="10">
    <source>
        <dbReference type="SAM" id="Phobius"/>
    </source>
</evidence>
<reference evidence="11 12" key="1">
    <citation type="submission" date="2015-03" db="EMBL/GenBank/DDBJ databases">
        <title>RNA-seq based gene annotation and comparative genomics of four Zymoseptoria species reveal species-specific pathogenicity related genes and transposable element activity.</title>
        <authorList>
            <person name="Grandaubert J."/>
            <person name="Bhattacharyya A."/>
            <person name="Stukenbrock E.H."/>
        </authorList>
    </citation>
    <scope>NUCLEOTIDE SEQUENCE [LARGE SCALE GENOMIC DNA]</scope>
    <source>
        <strain evidence="11 12">Zb18110</strain>
    </source>
</reference>
<evidence type="ECO:0000313" key="11">
    <source>
        <dbReference type="EMBL" id="KJX93332.1"/>
    </source>
</evidence>
<dbReference type="AlphaFoldDB" id="A0A0F4G8I9"/>
<dbReference type="SUPFAM" id="SSF48264">
    <property type="entry name" value="Cytochrome P450"/>
    <property type="match status" value="1"/>
</dbReference>
<keyword evidence="4 8" id="KW-0479">Metal-binding</keyword>
<evidence type="ECO:0000256" key="3">
    <source>
        <dbReference type="ARBA" id="ARBA00022617"/>
    </source>
</evidence>
<proteinExistence type="inferred from homology"/>
<dbReference type="GO" id="GO:0005506">
    <property type="term" value="F:iron ion binding"/>
    <property type="evidence" value="ECO:0007669"/>
    <property type="project" value="InterPro"/>
</dbReference>
<dbReference type="PANTHER" id="PTHR46206:SF2">
    <property type="entry name" value="CYTOCHROME P450 MONOOXYGENASE AUSG-RELATED"/>
    <property type="match status" value="1"/>
</dbReference>
<dbReference type="GO" id="GO:0020037">
    <property type="term" value="F:heme binding"/>
    <property type="evidence" value="ECO:0007669"/>
    <property type="project" value="InterPro"/>
</dbReference>
<dbReference type="OrthoDB" id="1844152at2759"/>
<sequence length="528" mass="60310">MRDTAASWGHVPITLVVLVAPIVLYLARLWFQWWRSSRPIDSVPVASLEGMSPRDSWINHGEEVLKQGFKTHGERPFQVLSGTTPILVLCNKYAEEISRLSSFSLSQYIIPDLFAHYPGFEGIRFSFKRENEKRLPEIIRLNLTRTLDSSIGELVDEANESTQDIFGERQEWQSSKFKVDVLHLVARLSNRIFLGKRMCRHAKWLEVTESYATDAFLASQELRAMSPLTRPVQYLWTGSCTRLRNAYRDAKLHLTEEFDRRRLEAERVLSSGIKLRGKGDSIAWITESSKGISTTELVGAQLGLVVAAIQTTAEATCVALRHLCQHPQYVEPLRQEILGLLREHGWSRASLHKMRLLDSFLKESQRFNRGCQGIVRMATQDAVLSDGLHIRTGTRVMIAGRFWDPRVLGPNVDEFDAYRFLRKRCEISPGHADAWQHTSVSPEFMGFGLGEHACPGRFFASNEMKIALSTLLLKYDWSFESGKADMQPTEKENVRFIGLESKLMYRRRHQQLDFEVKGSLERLPDGGI</sequence>
<evidence type="ECO:0000256" key="8">
    <source>
        <dbReference type="PIRSR" id="PIRSR602403-1"/>
    </source>
</evidence>
<keyword evidence="3 8" id="KW-0349">Heme</keyword>
<evidence type="ECO:0000256" key="5">
    <source>
        <dbReference type="ARBA" id="ARBA00023002"/>
    </source>
</evidence>
<comment type="similarity">
    <text evidence="2 9">Belongs to the cytochrome P450 family.</text>
</comment>
<keyword evidence="7 9" id="KW-0503">Monooxygenase</keyword>
<dbReference type="PANTHER" id="PTHR46206">
    <property type="entry name" value="CYTOCHROME P450"/>
    <property type="match status" value="1"/>
</dbReference>
<keyword evidence="10" id="KW-1133">Transmembrane helix</keyword>
<dbReference type="InterPro" id="IPR001128">
    <property type="entry name" value="Cyt_P450"/>
</dbReference>
<dbReference type="InterPro" id="IPR036396">
    <property type="entry name" value="Cyt_P450_sf"/>
</dbReference>
<evidence type="ECO:0000256" key="2">
    <source>
        <dbReference type="ARBA" id="ARBA00010617"/>
    </source>
</evidence>
<dbReference type="Proteomes" id="UP000033647">
    <property type="component" value="Unassembled WGS sequence"/>
</dbReference>
<evidence type="ECO:0000256" key="1">
    <source>
        <dbReference type="ARBA" id="ARBA00001971"/>
    </source>
</evidence>
<dbReference type="PRINTS" id="PR00465">
    <property type="entry name" value="EP450IV"/>
</dbReference>
<evidence type="ECO:0000313" key="12">
    <source>
        <dbReference type="Proteomes" id="UP000033647"/>
    </source>
</evidence>
<gene>
    <name evidence="11" type="ORF">TI39_contig4335g00008</name>
</gene>
<evidence type="ECO:0000256" key="6">
    <source>
        <dbReference type="ARBA" id="ARBA00023004"/>
    </source>
</evidence>
<organism evidence="11 12">
    <name type="scientific">Zymoseptoria brevis</name>
    <dbReference type="NCBI Taxonomy" id="1047168"/>
    <lineage>
        <taxon>Eukaryota</taxon>
        <taxon>Fungi</taxon>
        <taxon>Dikarya</taxon>
        <taxon>Ascomycota</taxon>
        <taxon>Pezizomycotina</taxon>
        <taxon>Dothideomycetes</taxon>
        <taxon>Dothideomycetidae</taxon>
        <taxon>Mycosphaerellales</taxon>
        <taxon>Mycosphaerellaceae</taxon>
        <taxon>Zymoseptoria</taxon>
    </lineage>
</organism>
<feature type="transmembrane region" description="Helical" evidence="10">
    <location>
        <begin position="12"/>
        <end position="31"/>
    </location>
</feature>